<keyword evidence="2" id="KW-1185">Reference proteome</keyword>
<dbReference type="AlphaFoldDB" id="A0A6A5ZEX8"/>
<dbReference type="SUPFAM" id="SSF53335">
    <property type="entry name" value="S-adenosyl-L-methionine-dependent methyltransferases"/>
    <property type="match status" value="1"/>
</dbReference>
<gene>
    <name evidence="1" type="ORF">BDV96DRAFT_644005</name>
</gene>
<evidence type="ECO:0008006" key="3">
    <source>
        <dbReference type="Google" id="ProtNLM"/>
    </source>
</evidence>
<proteinExistence type="predicted"/>
<evidence type="ECO:0000313" key="1">
    <source>
        <dbReference type="EMBL" id="KAF2117654.1"/>
    </source>
</evidence>
<protein>
    <recommendedName>
        <fullName evidence="3">Methyltransferase SirN-like protein</fullName>
    </recommendedName>
</protein>
<name>A0A6A5ZEX8_9PLEO</name>
<dbReference type="OrthoDB" id="184880at2759"/>
<dbReference type="InterPro" id="IPR029063">
    <property type="entry name" value="SAM-dependent_MTases_sf"/>
</dbReference>
<dbReference type="Gene3D" id="3.40.50.150">
    <property type="entry name" value="Vaccinia Virus protein VP39"/>
    <property type="match status" value="1"/>
</dbReference>
<organism evidence="1 2">
    <name type="scientific">Lophiotrema nucula</name>
    <dbReference type="NCBI Taxonomy" id="690887"/>
    <lineage>
        <taxon>Eukaryota</taxon>
        <taxon>Fungi</taxon>
        <taxon>Dikarya</taxon>
        <taxon>Ascomycota</taxon>
        <taxon>Pezizomycotina</taxon>
        <taxon>Dothideomycetes</taxon>
        <taxon>Pleosporomycetidae</taxon>
        <taxon>Pleosporales</taxon>
        <taxon>Lophiotremataceae</taxon>
        <taxon>Lophiotrema</taxon>
    </lineage>
</organism>
<sequence length="285" mass="31701">MASDPPENDYILHNESETTRLAFQHRVIRDAMNGRLVLAPIDLYKAPLQILDSCTADGLWIRDLQSSLPPNIASQHAFIGTDIEESYFPTDPPGNTTYHVQDVNKPWPEQWNEKFDLVHQRLSIAVSGDEKATQSAVRNLISLVKPGGWIQIVDLQNWTADGDGPVWKDFTICLADLISAVGSSLDRVEHVKNCFEGLGLIDVEETSIEANYGTRDDKPLEAIGKKSGLLTAQSILSVATTFPQEILTLPKARVSDIKAGLEKEMSTDPVSAHWRYKVVWGRKPE</sequence>
<accession>A0A6A5ZEX8</accession>
<evidence type="ECO:0000313" key="2">
    <source>
        <dbReference type="Proteomes" id="UP000799770"/>
    </source>
</evidence>
<dbReference type="Proteomes" id="UP000799770">
    <property type="component" value="Unassembled WGS sequence"/>
</dbReference>
<reference evidence="1" key="1">
    <citation type="journal article" date="2020" name="Stud. Mycol.">
        <title>101 Dothideomycetes genomes: a test case for predicting lifestyles and emergence of pathogens.</title>
        <authorList>
            <person name="Haridas S."/>
            <person name="Albert R."/>
            <person name="Binder M."/>
            <person name="Bloem J."/>
            <person name="Labutti K."/>
            <person name="Salamov A."/>
            <person name="Andreopoulos B."/>
            <person name="Baker S."/>
            <person name="Barry K."/>
            <person name="Bills G."/>
            <person name="Bluhm B."/>
            <person name="Cannon C."/>
            <person name="Castanera R."/>
            <person name="Culley D."/>
            <person name="Daum C."/>
            <person name="Ezra D."/>
            <person name="Gonzalez J."/>
            <person name="Henrissat B."/>
            <person name="Kuo A."/>
            <person name="Liang C."/>
            <person name="Lipzen A."/>
            <person name="Lutzoni F."/>
            <person name="Magnuson J."/>
            <person name="Mondo S."/>
            <person name="Nolan M."/>
            <person name="Ohm R."/>
            <person name="Pangilinan J."/>
            <person name="Park H.-J."/>
            <person name="Ramirez L."/>
            <person name="Alfaro M."/>
            <person name="Sun H."/>
            <person name="Tritt A."/>
            <person name="Yoshinaga Y."/>
            <person name="Zwiers L.-H."/>
            <person name="Turgeon B."/>
            <person name="Goodwin S."/>
            <person name="Spatafora J."/>
            <person name="Crous P."/>
            <person name="Grigoriev I."/>
        </authorList>
    </citation>
    <scope>NUCLEOTIDE SEQUENCE</scope>
    <source>
        <strain evidence="1">CBS 627.86</strain>
    </source>
</reference>
<dbReference type="EMBL" id="ML977318">
    <property type="protein sequence ID" value="KAF2117654.1"/>
    <property type="molecule type" value="Genomic_DNA"/>
</dbReference>